<keyword evidence="3" id="KW-1185">Reference proteome</keyword>
<proteinExistence type="predicted"/>
<name>A0ABW4FMP8_9PSEU</name>
<feature type="region of interest" description="Disordered" evidence="1">
    <location>
        <begin position="1"/>
        <end position="62"/>
    </location>
</feature>
<gene>
    <name evidence="2" type="ORF">ACFSCY_20815</name>
</gene>
<reference evidence="3" key="1">
    <citation type="journal article" date="2019" name="Int. J. Syst. Evol. Microbiol.">
        <title>The Global Catalogue of Microorganisms (GCM) 10K type strain sequencing project: providing services to taxonomists for standard genome sequencing and annotation.</title>
        <authorList>
            <consortium name="The Broad Institute Genomics Platform"/>
            <consortium name="The Broad Institute Genome Sequencing Center for Infectious Disease"/>
            <person name="Wu L."/>
            <person name="Ma J."/>
        </authorList>
    </citation>
    <scope>NUCLEOTIDE SEQUENCE [LARGE SCALE GENOMIC DNA]</scope>
    <source>
        <strain evidence="3">JCM 12165</strain>
    </source>
</reference>
<feature type="compositionally biased region" description="Polar residues" evidence="1">
    <location>
        <begin position="24"/>
        <end position="41"/>
    </location>
</feature>
<comment type="caution">
    <text evidence="2">The sequence shown here is derived from an EMBL/GenBank/DDBJ whole genome shotgun (WGS) entry which is preliminary data.</text>
</comment>
<evidence type="ECO:0000313" key="2">
    <source>
        <dbReference type="EMBL" id="MFD1531879.1"/>
    </source>
</evidence>
<protein>
    <submittedName>
        <fullName evidence="2">Uncharacterized protein</fullName>
    </submittedName>
</protein>
<sequence>MAGKPRSTEPPGRPGAGGEAQPQTSGEAQNQGGGTLTQDVGPSSPAEGSAEGRRSATLNLPFMTAQFRAPELHMPGRDDLSGAARGVQSLLPSKGAALFYGGLAVTAVIGAIEWPVAAAIGVGTALASKGAANPEPRGGSESVPAQAETRAEPAGSGTTT</sequence>
<organism evidence="2 3">
    <name type="scientific">Pseudonocardia aurantiaca</name>
    <dbReference type="NCBI Taxonomy" id="75290"/>
    <lineage>
        <taxon>Bacteria</taxon>
        <taxon>Bacillati</taxon>
        <taxon>Actinomycetota</taxon>
        <taxon>Actinomycetes</taxon>
        <taxon>Pseudonocardiales</taxon>
        <taxon>Pseudonocardiaceae</taxon>
        <taxon>Pseudonocardia</taxon>
    </lineage>
</organism>
<accession>A0ABW4FMP8</accession>
<dbReference type="RefSeq" id="WP_343974342.1">
    <property type="nucleotide sequence ID" value="NZ_BAAAJG010000007.1"/>
</dbReference>
<dbReference type="Proteomes" id="UP001597145">
    <property type="component" value="Unassembled WGS sequence"/>
</dbReference>
<dbReference type="EMBL" id="JBHUCP010000016">
    <property type="protein sequence ID" value="MFD1531879.1"/>
    <property type="molecule type" value="Genomic_DNA"/>
</dbReference>
<evidence type="ECO:0000313" key="3">
    <source>
        <dbReference type="Proteomes" id="UP001597145"/>
    </source>
</evidence>
<feature type="region of interest" description="Disordered" evidence="1">
    <location>
        <begin position="128"/>
        <end position="160"/>
    </location>
</feature>
<evidence type="ECO:0000256" key="1">
    <source>
        <dbReference type="SAM" id="MobiDB-lite"/>
    </source>
</evidence>